<dbReference type="RefSeq" id="WP_311503682.1">
    <property type="nucleotide sequence ID" value="NZ_JAVRHK010000008.1"/>
</dbReference>
<evidence type="ECO:0000259" key="7">
    <source>
        <dbReference type="PROSITE" id="PS50156"/>
    </source>
</evidence>
<keyword evidence="2" id="KW-1003">Cell membrane</keyword>
<dbReference type="InterPro" id="IPR004869">
    <property type="entry name" value="MMPL_dom"/>
</dbReference>
<protein>
    <submittedName>
        <fullName evidence="8">MMPL family transporter</fullName>
    </submittedName>
</protein>
<evidence type="ECO:0000256" key="5">
    <source>
        <dbReference type="ARBA" id="ARBA00023136"/>
    </source>
</evidence>
<dbReference type="InterPro" id="IPR000731">
    <property type="entry name" value="SSD"/>
</dbReference>
<evidence type="ECO:0000256" key="2">
    <source>
        <dbReference type="ARBA" id="ARBA00022475"/>
    </source>
</evidence>
<feature type="transmembrane region" description="Helical" evidence="6">
    <location>
        <begin position="321"/>
        <end position="342"/>
    </location>
</feature>
<proteinExistence type="predicted"/>
<evidence type="ECO:0000256" key="4">
    <source>
        <dbReference type="ARBA" id="ARBA00022989"/>
    </source>
</evidence>
<comment type="caution">
    <text evidence="8">The sequence shown here is derived from an EMBL/GenBank/DDBJ whole genome shotgun (WGS) entry which is preliminary data.</text>
</comment>
<feature type="transmembrane region" description="Helical" evidence="6">
    <location>
        <begin position="387"/>
        <end position="410"/>
    </location>
</feature>
<feature type="transmembrane region" description="Helical" evidence="6">
    <location>
        <begin position="711"/>
        <end position="732"/>
    </location>
</feature>
<sequence>MYNFFLKIHYFFKRQKLAGFSILIILAAVLAFFASKINLEEDITQLIPSGEKQDVLRRVLDETDFSDKIIVTISASSEETHPDRLTRYAEEFVDSLHEKLPEYIEEVEGELSEEGVLEVYDFVYNHLPLFLNAEDYQKINSRITEDSIEYYLKKDYRNLISPTGLVTKEFIFKDPLSITTLGLNKLRELQVGNQYELYNNFLLTKDHQHLLLFLTPSLPASETNNNKTFISKLKEVQSSLDEKYEDVEGDFFGGVLYSLANANRIKSDIRITISIAVAVLLLLLVFFYRRIYIPFILFIPSILGALVAVAFLYFFKGTISAISLGIGAILLGISLDYALHILTHYRNNNDIKQLYREVTRPVLMSSLTTAVAFLCLIFVQSKALNDLGIFAAVSVVFASAFALILVPLLYKIPASLEKEKPTFLDKFASIDLHKKKSLVIIVIFLFLGGLLFFTNVRFNSNIASLNYEPQEIKNAEEKILEIAGRSGKTIFLVSYGNNVDEALLHNYNLYTRLGDLHEQGKIENFSSIGGVVLSTNTQTTRITNWEEFWNGGKKEQLKQDLIEKSDNFGFKKESFNTFYRQLEKDFDPILLDAYRNTGNLYLNDFISVSPDFSTVTTTVNLPEGSSLDFSAELENTEGVVVIDRKQINQSFLGNLKNDFNQLIGISIFAVFLILLLFYKNLELSFLTMLPIAITWVIALGIMSVFGIEFNILNIIISTFIFGLGLDYSIFITNGALKEYEEGRPALKTYRTSILISVITTLLGIGALIFAQHPALRSVSIVSVIGVLTAVVVAFVFQAFLFDLLFHKRTRKGLAPFRIRNLISNPKKKGSFKNQLYFKKLVLDNYRFKSVYAEMRKTFSEERERYLKISGFIGNNEKVAVYNSGYGMLAIYLSYKHPENKIIGFETEDSRLRIAKNTFRNGHNLLNFTNELAEMETAEIFIIGKTANTNLRNDLEKMISKTAKKVIILDPEYSYRWILDLNFEIHYRQNNIIELSKLS</sequence>
<name>A0ABU3D728_9FLAO</name>
<keyword evidence="3 6" id="KW-0812">Transmembrane</keyword>
<dbReference type="PROSITE" id="PS50156">
    <property type="entry name" value="SSD"/>
    <property type="match status" value="1"/>
</dbReference>
<dbReference type="EMBL" id="JAVRHK010000008">
    <property type="protein sequence ID" value="MDT0677341.1"/>
    <property type="molecule type" value="Genomic_DNA"/>
</dbReference>
<dbReference type="Gene3D" id="1.20.1640.10">
    <property type="entry name" value="Multidrug efflux transporter AcrB transmembrane domain"/>
    <property type="match status" value="2"/>
</dbReference>
<feature type="domain" description="SSD" evidence="7">
    <location>
        <begin position="683"/>
        <end position="803"/>
    </location>
</feature>
<keyword evidence="4 6" id="KW-1133">Transmembrane helix</keyword>
<comment type="subcellular location">
    <subcellularLocation>
        <location evidence="1">Cell membrane</location>
        <topology evidence="1">Multi-pass membrane protein</topology>
    </subcellularLocation>
</comment>
<dbReference type="Proteomes" id="UP001262582">
    <property type="component" value="Unassembled WGS sequence"/>
</dbReference>
<evidence type="ECO:0000313" key="9">
    <source>
        <dbReference type="Proteomes" id="UP001262582"/>
    </source>
</evidence>
<evidence type="ECO:0000256" key="6">
    <source>
        <dbReference type="SAM" id="Phobius"/>
    </source>
</evidence>
<dbReference type="PANTHER" id="PTHR33406">
    <property type="entry name" value="MEMBRANE PROTEIN MJ1562-RELATED"/>
    <property type="match status" value="1"/>
</dbReference>
<dbReference type="InterPro" id="IPR050545">
    <property type="entry name" value="Mycobact_MmpL"/>
</dbReference>
<evidence type="ECO:0000313" key="8">
    <source>
        <dbReference type="EMBL" id="MDT0677341.1"/>
    </source>
</evidence>
<reference evidence="8 9" key="1">
    <citation type="submission" date="2023-09" db="EMBL/GenBank/DDBJ databases">
        <authorList>
            <person name="Rey-Velasco X."/>
        </authorList>
    </citation>
    <scope>NUCLEOTIDE SEQUENCE [LARGE SCALE GENOMIC DNA]</scope>
    <source>
        <strain evidence="8 9">F117</strain>
    </source>
</reference>
<gene>
    <name evidence="8" type="ORF">RM539_12215</name>
</gene>
<dbReference type="PANTHER" id="PTHR33406:SF13">
    <property type="entry name" value="MEMBRANE PROTEIN YDFJ"/>
    <property type="match status" value="1"/>
</dbReference>
<feature type="transmembrane region" description="Helical" evidence="6">
    <location>
        <begin position="778"/>
        <end position="801"/>
    </location>
</feature>
<feature type="transmembrane region" description="Helical" evidence="6">
    <location>
        <begin position="438"/>
        <end position="458"/>
    </location>
</feature>
<dbReference type="SUPFAM" id="SSF82866">
    <property type="entry name" value="Multidrug efflux transporter AcrB transmembrane domain"/>
    <property type="match status" value="2"/>
</dbReference>
<feature type="transmembrane region" description="Helical" evidence="6">
    <location>
        <begin position="659"/>
        <end position="678"/>
    </location>
</feature>
<feature type="transmembrane region" description="Helical" evidence="6">
    <location>
        <begin position="753"/>
        <end position="772"/>
    </location>
</feature>
<evidence type="ECO:0000256" key="3">
    <source>
        <dbReference type="ARBA" id="ARBA00022692"/>
    </source>
</evidence>
<feature type="transmembrane region" description="Helical" evidence="6">
    <location>
        <begin position="685"/>
        <end position="705"/>
    </location>
</feature>
<feature type="transmembrane region" description="Helical" evidence="6">
    <location>
        <begin position="362"/>
        <end position="381"/>
    </location>
</feature>
<organism evidence="8 9">
    <name type="scientific">Autumnicola musiva</name>
    <dbReference type="NCBI Taxonomy" id="3075589"/>
    <lineage>
        <taxon>Bacteria</taxon>
        <taxon>Pseudomonadati</taxon>
        <taxon>Bacteroidota</taxon>
        <taxon>Flavobacteriia</taxon>
        <taxon>Flavobacteriales</taxon>
        <taxon>Flavobacteriaceae</taxon>
        <taxon>Autumnicola</taxon>
    </lineage>
</organism>
<keyword evidence="5 6" id="KW-0472">Membrane</keyword>
<accession>A0ABU3D728</accession>
<keyword evidence="9" id="KW-1185">Reference proteome</keyword>
<dbReference type="Pfam" id="PF03176">
    <property type="entry name" value="MMPL"/>
    <property type="match status" value="2"/>
</dbReference>
<feature type="transmembrane region" description="Helical" evidence="6">
    <location>
        <begin position="269"/>
        <end position="288"/>
    </location>
</feature>
<feature type="transmembrane region" description="Helical" evidence="6">
    <location>
        <begin position="295"/>
        <end position="315"/>
    </location>
</feature>
<evidence type="ECO:0000256" key="1">
    <source>
        <dbReference type="ARBA" id="ARBA00004651"/>
    </source>
</evidence>